<dbReference type="EMBL" id="JAMZEC010000001">
    <property type="protein sequence ID" value="MCP2349310.1"/>
    <property type="molecule type" value="Genomic_DNA"/>
</dbReference>
<evidence type="ECO:0000313" key="3">
    <source>
        <dbReference type="Proteomes" id="UP001320766"/>
    </source>
</evidence>
<sequence length="184" mass="20497">MTIKLLHRAPVASDTERDVPRWALRAAYAVPLLVLPSCLWRLPFVLDFPMGQIHDAHMPALWIRIPYILGLSTLSELAALLSIGLVRRWGEVVPGWVPFLGGRRVRPMAAIVPAAAGGVILSVLPVQTVLQWMGAVDEVPYENVWWKILANVCITPLNLWGPLVLALTCAYYVRRCRPGMTMRA</sequence>
<protein>
    <submittedName>
        <fullName evidence="2">Uncharacterized protein</fullName>
    </submittedName>
</protein>
<feature type="transmembrane region" description="Helical" evidence="1">
    <location>
        <begin position="62"/>
        <end position="86"/>
    </location>
</feature>
<keyword evidence="3" id="KW-1185">Reference proteome</keyword>
<organism evidence="2 3">
    <name type="scientific">Nonomuraea roseoviolacea subsp. carminata</name>
    <dbReference type="NCBI Taxonomy" id="160689"/>
    <lineage>
        <taxon>Bacteria</taxon>
        <taxon>Bacillati</taxon>
        <taxon>Actinomycetota</taxon>
        <taxon>Actinomycetes</taxon>
        <taxon>Streptosporangiales</taxon>
        <taxon>Streptosporangiaceae</taxon>
        <taxon>Nonomuraea</taxon>
    </lineage>
</organism>
<keyword evidence="1" id="KW-0812">Transmembrane</keyword>
<feature type="transmembrane region" description="Helical" evidence="1">
    <location>
        <begin position="22"/>
        <end position="42"/>
    </location>
</feature>
<feature type="transmembrane region" description="Helical" evidence="1">
    <location>
        <begin position="107"/>
        <end position="128"/>
    </location>
</feature>
<reference evidence="2 3" key="1">
    <citation type="submission" date="2022-06" db="EMBL/GenBank/DDBJ databases">
        <title>Sequencing the genomes of 1000 actinobacteria strains.</title>
        <authorList>
            <person name="Klenk H.-P."/>
        </authorList>
    </citation>
    <scope>NUCLEOTIDE SEQUENCE [LARGE SCALE GENOMIC DNA]</scope>
    <source>
        <strain evidence="2 3">DSM 44170</strain>
    </source>
</reference>
<accession>A0ABT1K5P0</accession>
<comment type="caution">
    <text evidence="2">The sequence shown here is derived from an EMBL/GenBank/DDBJ whole genome shotgun (WGS) entry which is preliminary data.</text>
</comment>
<gene>
    <name evidence="2" type="ORF">HD595_005432</name>
</gene>
<feature type="transmembrane region" description="Helical" evidence="1">
    <location>
        <begin position="148"/>
        <end position="173"/>
    </location>
</feature>
<keyword evidence="1" id="KW-1133">Transmembrane helix</keyword>
<keyword evidence="1" id="KW-0472">Membrane</keyword>
<evidence type="ECO:0000256" key="1">
    <source>
        <dbReference type="SAM" id="Phobius"/>
    </source>
</evidence>
<evidence type="ECO:0000313" key="2">
    <source>
        <dbReference type="EMBL" id="MCP2349310.1"/>
    </source>
</evidence>
<dbReference type="Proteomes" id="UP001320766">
    <property type="component" value="Unassembled WGS sequence"/>
</dbReference>
<dbReference type="RefSeq" id="WP_253773749.1">
    <property type="nucleotide sequence ID" value="NZ_BAAAVE010000008.1"/>
</dbReference>
<name>A0ABT1K5P0_9ACTN</name>
<proteinExistence type="predicted"/>